<dbReference type="RefSeq" id="WP_073197314.1">
    <property type="nucleotide sequence ID" value="NZ_FQXO01000061.1"/>
</dbReference>
<evidence type="ECO:0000256" key="5">
    <source>
        <dbReference type="ARBA" id="ARBA00022989"/>
    </source>
</evidence>
<accession>A0A1M5VJF5</accession>
<keyword evidence="11" id="KW-1185">Reference proteome</keyword>
<evidence type="ECO:0000256" key="4">
    <source>
        <dbReference type="ARBA" id="ARBA00022840"/>
    </source>
</evidence>
<dbReference type="SUPFAM" id="SSF52540">
    <property type="entry name" value="P-loop containing nucleoside triphosphate hydrolases"/>
    <property type="match status" value="1"/>
</dbReference>
<dbReference type="InterPro" id="IPR027417">
    <property type="entry name" value="P-loop_NTPase"/>
</dbReference>
<evidence type="ECO:0000256" key="1">
    <source>
        <dbReference type="ARBA" id="ARBA00004651"/>
    </source>
</evidence>
<feature type="transmembrane region" description="Helical" evidence="7">
    <location>
        <begin position="246"/>
        <end position="264"/>
    </location>
</feature>
<dbReference type="FunFam" id="3.40.50.300:FF:000218">
    <property type="entry name" value="Multidrug ABC transporter ATP-binding protein"/>
    <property type="match status" value="1"/>
</dbReference>
<proteinExistence type="predicted"/>
<evidence type="ECO:0000256" key="7">
    <source>
        <dbReference type="SAM" id="Phobius"/>
    </source>
</evidence>
<dbReference type="CDD" id="cd18549">
    <property type="entry name" value="ABC_6TM_YwjA_like"/>
    <property type="match status" value="1"/>
</dbReference>
<dbReference type="CDD" id="cd03251">
    <property type="entry name" value="ABCC_MsbA"/>
    <property type="match status" value="1"/>
</dbReference>
<dbReference type="PANTHER" id="PTHR43394">
    <property type="entry name" value="ATP-DEPENDENT PERMEASE MDL1, MITOCHONDRIAL"/>
    <property type="match status" value="1"/>
</dbReference>
<dbReference type="PROSITE" id="PS00211">
    <property type="entry name" value="ABC_TRANSPORTER_1"/>
    <property type="match status" value="1"/>
</dbReference>
<feature type="domain" description="ABC transporter" evidence="8">
    <location>
        <begin position="333"/>
        <end position="568"/>
    </location>
</feature>
<feature type="transmembrane region" description="Helical" evidence="7">
    <location>
        <begin position="135"/>
        <end position="152"/>
    </location>
</feature>
<reference evidence="11" key="1">
    <citation type="submission" date="2016-11" db="EMBL/GenBank/DDBJ databases">
        <authorList>
            <person name="Varghese N."/>
            <person name="Submissions S."/>
        </authorList>
    </citation>
    <scope>NUCLEOTIDE SEQUENCE [LARGE SCALE GENOMIC DNA]</scope>
    <source>
        <strain evidence="11">DSM 13643</strain>
    </source>
</reference>
<dbReference type="GO" id="GO:0016887">
    <property type="term" value="F:ATP hydrolysis activity"/>
    <property type="evidence" value="ECO:0007669"/>
    <property type="project" value="InterPro"/>
</dbReference>
<feature type="transmembrane region" description="Helical" evidence="7">
    <location>
        <begin position="12"/>
        <end position="33"/>
    </location>
</feature>
<dbReference type="InterPro" id="IPR003593">
    <property type="entry name" value="AAA+_ATPase"/>
</dbReference>
<dbReference type="InterPro" id="IPR017871">
    <property type="entry name" value="ABC_transporter-like_CS"/>
</dbReference>
<dbReference type="Pfam" id="PF00664">
    <property type="entry name" value="ABC_membrane"/>
    <property type="match status" value="1"/>
</dbReference>
<dbReference type="EMBL" id="FQXO01000061">
    <property type="protein sequence ID" value="SHH75043.1"/>
    <property type="molecule type" value="Genomic_DNA"/>
</dbReference>
<dbReference type="InterPro" id="IPR039421">
    <property type="entry name" value="Type_1_exporter"/>
</dbReference>
<evidence type="ECO:0000313" key="11">
    <source>
        <dbReference type="Proteomes" id="UP000183967"/>
    </source>
</evidence>
<dbReference type="InterPro" id="IPR011527">
    <property type="entry name" value="ABC1_TM_dom"/>
</dbReference>
<protein>
    <submittedName>
        <fullName evidence="10">ATP-binding cassette, subfamily B</fullName>
    </submittedName>
</protein>
<feature type="transmembrane region" description="Helical" evidence="7">
    <location>
        <begin position="53"/>
        <end position="74"/>
    </location>
</feature>
<comment type="subcellular location">
    <subcellularLocation>
        <location evidence="1">Cell membrane</location>
        <topology evidence="1">Multi-pass membrane protein</topology>
    </subcellularLocation>
</comment>
<dbReference type="AlphaFoldDB" id="A0A1M5VJF5"/>
<evidence type="ECO:0000259" key="8">
    <source>
        <dbReference type="PROSITE" id="PS50893"/>
    </source>
</evidence>
<evidence type="ECO:0000259" key="9">
    <source>
        <dbReference type="PROSITE" id="PS50929"/>
    </source>
</evidence>
<dbReference type="Proteomes" id="UP000183967">
    <property type="component" value="Unassembled WGS sequence"/>
</dbReference>
<dbReference type="PROSITE" id="PS50929">
    <property type="entry name" value="ABC_TM1F"/>
    <property type="match status" value="1"/>
</dbReference>
<dbReference type="Gene3D" id="1.20.1560.10">
    <property type="entry name" value="ABC transporter type 1, transmembrane domain"/>
    <property type="match status" value="1"/>
</dbReference>
<gene>
    <name evidence="10" type="ORF">SAMN02745135_01951</name>
</gene>
<name>A0A1M5VJF5_9FIRM</name>
<dbReference type="GO" id="GO:0005524">
    <property type="term" value="F:ATP binding"/>
    <property type="evidence" value="ECO:0007669"/>
    <property type="project" value="UniProtKB-KW"/>
</dbReference>
<evidence type="ECO:0000256" key="6">
    <source>
        <dbReference type="ARBA" id="ARBA00023136"/>
    </source>
</evidence>
<evidence type="ECO:0000256" key="2">
    <source>
        <dbReference type="ARBA" id="ARBA00022692"/>
    </source>
</evidence>
<keyword evidence="6 7" id="KW-0472">Membrane</keyword>
<dbReference type="GO" id="GO:0005886">
    <property type="term" value="C:plasma membrane"/>
    <property type="evidence" value="ECO:0007669"/>
    <property type="project" value="UniProtKB-SubCell"/>
</dbReference>
<dbReference type="Gene3D" id="3.40.50.300">
    <property type="entry name" value="P-loop containing nucleotide triphosphate hydrolases"/>
    <property type="match status" value="1"/>
</dbReference>
<feature type="transmembrane region" description="Helical" evidence="7">
    <location>
        <begin position="158"/>
        <end position="173"/>
    </location>
</feature>
<dbReference type="SMART" id="SM00382">
    <property type="entry name" value="AAA"/>
    <property type="match status" value="1"/>
</dbReference>
<feature type="domain" description="ABC transmembrane type-1" evidence="9">
    <location>
        <begin position="17"/>
        <end position="299"/>
    </location>
</feature>
<keyword evidence="5 7" id="KW-1133">Transmembrane helix</keyword>
<dbReference type="PANTHER" id="PTHR43394:SF1">
    <property type="entry name" value="ATP-BINDING CASSETTE SUB-FAMILY B MEMBER 10, MITOCHONDRIAL"/>
    <property type="match status" value="1"/>
</dbReference>
<keyword evidence="3" id="KW-0547">Nucleotide-binding</keyword>
<sequence>MIKKFISYYRPHMKLFILDMVCAFFIAVLDLVFPMMTREIVNNVIPSGNIRMLYIFTIVLVVLYVFRAIFNYIVDYWGHVVGTRIEHDMRRDLFAHLQTLDISYFDNTKTGYIMSRIVNDLNEISELAHHGPEDLFLSIIMLIGSFAMLMSINWKLTLIIFTFVIAMIWFAITKRKKMAESFRNVRKKIANVNAQLENSISGIRVAKSFTNEEYEMEKFSIGNREFKESREFAFKSMAEFFTGIRFLSNMLNVVVVSVGGLFLYKNVINTGDLFAYLLYVNFFMQPIRRLTQFTQQYQSGMAGFERFIEILNIKPSIVDKENAIELKDVKGKIEFKNVSFSYNSKNNRVLSNINLAIEAGKTLALVGPSGAGKTTLCHLIPRFYEVDSGEILLDGINIKDISIKSLRKNIGLVQQNVFLFTGTIKENILYGRPDASFEEVVEAAKNANIHDFIISLPDGYDTYIGEKGIKLSGGQKQRISIARVFLKNPPILILDEATSALDNETEIIIQNALERLSKDRTTLVIAHRLSTIKNADEIVVLTDKGIQERGKHEELIEKNGLYASLYNAQFKGFIPDDVN</sequence>
<dbReference type="Pfam" id="PF00005">
    <property type="entry name" value="ABC_tran"/>
    <property type="match status" value="1"/>
</dbReference>
<keyword evidence="4 10" id="KW-0067">ATP-binding</keyword>
<evidence type="ECO:0000313" key="10">
    <source>
        <dbReference type="EMBL" id="SHH75043.1"/>
    </source>
</evidence>
<organism evidence="10 11">
    <name type="scientific">Caloranaerobacter azorensis DSM 13643</name>
    <dbReference type="NCBI Taxonomy" id="1121264"/>
    <lineage>
        <taxon>Bacteria</taxon>
        <taxon>Bacillati</taxon>
        <taxon>Bacillota</taxon>
        <taxon>Tissierellia</taxon>
        <taxon>Tissierellales</taxon>
        <taxon>Thermohalobacteraceae</taxon>
        <taxon>Caloranaerobacter</taxon>
    </lineage>
</organism>
<dbReference type="OrthoDB" id="9762778at2"/>
<keyword evidence="2 7" id="KW-0812">Transmembrane</keyword>
<dbReference type="InterPro" id="IPR036640">
    <property type="entry name" value="ABC1_TM_sf"/>
</dbReference>
<dbReference type="SUPFAM" id="SSF90123">
    <property type="entry name" value="ABC transporter transmembrane region"/>
    <property type="match status" value="1"/>
</dbReference>
<evidence type="ECO:0000256" key="3">
    <source>
        <dbReference type="ARBA" id="ARBA00022741"/>
    </source>
</evidence>
<dbReference type="PROSITE" id="PS50893">
    <property type="entry name" value="ABC_TRANSPORTER_2"/>
    <property type="match status" value="1"/>
</dbReference>
<dbReference type="InterPro" id="IPR003439">
    <property type="entry name" value="ABC_transporter-like_ATP-bd"/>
</dbReference>
<dbReference type="GO" id="GO:0015421">
    <property type="term" value="F:ABC-type oligopeptide transporter activity"/>
    <property type="evidence" value="ECO:0007669"/>
    <property type="project" value="TreeGrafter"/>
</dbReference>